<keyword evidence="2" id="KW-1185">Reference proteome</keyword>
<evidence type="ECO:0000313" key="1">
    <source>
        <dbReference type="EMBL" id="QGO06930.1"/>
    </source>
</evidence>
<dbReference type="RefSeq" id="WP_051307334.1">
    <property type="nucleotide sequence ID" value="NZ_CP012413.1"/>
</dbReference>
<reference evidence="1 2" key="1">
    <citation type="submission" date="2019-04" db="EMBL/GenBank/DDBJ databases">
        <title>Complete genome sequencing of Piscirickettsia salmonis strain Psal-009.</title>
        <authorList>
            <person name="Schober I."/>
            <person name="Bunk B."/>
            <person name="Sproer C."/>
            <person name="Carril G.P."/>
            <person name="Riedel T."/>
            <person name="Flores-Herrera P.A."/>
            <person name="Nourdin-Galindo G."/>
            <person name="Marshall S.H."/>
            <person name="Overmann J."/>
        </authorList>
    </citation>
    <scope>NUCLEOTIDE SEQUENCE [LARGE SCALE GENOMIC DNA]</scope>
    <source>
        <strain evidence="1 2">Psal-009</strain>
    </source>
</reference>
<dbReference type="AlphaFoldDB" id="A0A9Q5VAQ7"/>
<proteinExistence type="predicted"/>
<gene>
    <name evidence="1" type="ORF">Psal009_02865</name>
</gene>
<evidence type="ECO:0000313" key="2">
    <source>
        <dbReference type="Proteomes" id="UP000422232"/>
    </source>
</evidence>
<accession>A0A9Q5VAQ7</accession>
<dbReference type="Proteomes" id="UP000422232">
    <property type="component" value="Chromosome"/>
</dbReference>
<protein>
    <submittedName>
        <fullName evidence="1">Uncharacterized protein</fullName>
    </submittedName>
</protein>
<name>A0A9Q5VAQ7_PISSA</name>
<organism evidence="1 2">
    <name type="scientific">Piscirickettsia salmonis</name>
    <dbReference type="NCBI Taxonomy" id="1238"/>
    <lineage>
        <taxon>Bacteria</taxon>
        <taxon>Pseudomonadati</taxon>
        <taxon>Pseudomonadota</taxon>
        <taxon>Gammaproteobacteria</taxon>
        <taxon>Thiotrichales</taxon>
        <taxon>Piscirickettsiaceae</taxon>
        <taxon>Piscirickettsia</taxon>
    </lineage>
</organism>
<sequence>MSVSQPIWAIQTSTFRVQSSLYSIKNKANQRRIYNQEQIPSIGPYHITLTGEELLQYDLAVLYSIIHKGQQTNPTANKINISITEILQVLQSSDGSSQRKAIHRSIERNAQMQIYLQSAHKNYQFNQIEFFDFNKITKNYSITLAKEHFELEKAHPCQINLFTRNALAQGLTSWLYGFIISSKEQALQLSMDQLRILCGAEIKNHYAFKGCVARSIETLQKINLIEANWSINQQNILQLTRKQPTNSIQNMPSRLINLT</sequence>
<dbReference type="GeneID" id="66739997"/>
<dbReference type="EMBL" id="CP038908">
    <property type="protein sequence ID" value="QGO06930.1"/>
    <property type="molecule type" value="Genomic_DNA"/>
</dbReference>